<keyword evidence="2" id="KW-0963">Cytoplasm</keyword>
<reference evidence="7" key="4">
    <citation type="journal article" date="2015" name="PLoS ONE">
        <title>Comprehensive Evaluation of Toxoplasma gondii VEG and Neospora caninum LIV Genomes with Tachyzoite Stage Transcriptome and Proteome Defines Novel Transcript Features.</title>
        <authorList>
            <person name="Ramaprasad A."/>
            <person name="Mourier T."/>
            <person name="Naeem R."/>
            <person name="Malas T.B."/>
            <person name="Moussa E."/>
            <person name="Panigrahi A."/>
            <person name="Vermont S.J."/>
            <person name="Otto T.D."/>
            <person name="Wastling J."/>
            <person name="Pain A."/>
        </authorList>
    </citation>
    <scope>NUCLEOTIDE SEQUENCE</scope>
    <source>
        <strain evidence="7">Liverpool</strain>
    </source>
</reference>
<dbReference type="AlphaFoldDB" id="F0VD84"/>
<dbReference type="OrthoDB" id="2190947at2759"/>
<feature type="region of interest" description="Disordered" evidence="5">
    <location>
        <begin position="1"/>
        <end position="26"/>
    </location>
</feature>
<evidence type="ECO:0000256" key="2">
    <source>
        <dbReference type="ARBA" id="ARBA00022490"/>
    </source>
</evidence>
<reference evidence="6" key="1">
    <citation type="submission" date="2011-02" db="EMBL/GenBank/DDBJ databases">
        <authorList>
            <person name="Aslett M."/>
        </authorList>
    </citation>
    <scope>NUCLEOTIDE SEQUENCE</scope>
    <source>
        <strain evidence="6">Liverpool</strain>
    </source>
</reference>
<dbReference type="EMBL" id="FR823386">
    <property type="protein sequence ID" value="CBZ51599.1"/>
    <property type="molecule type" value="Genomic_DNA"/>
</dbReference>
<reference evidence="6" key="2">
    <citation type="submission" date="2011-03" db="EMBL/GenBank/DDBJ databases">
        <title>Comparative genomics and transcriptomics of Neospora caninum and Toxoplasma gondii.</title>
        <authorList>
            <person name="Reid A.J."/>
            <person name="Sohal A."/>
            <person name="Harris D."/>
            <person name="Quail M."/>
            <person name="Sanders M."/>
            <person name="Berriman M."/>
            <person name="Wastling J.M."/>
            <person name="Pain A."/>
        </authorList>
    </citation>
    <scope>NUCLEOTIDE SEQUENCE</scope>
    <source>
        <strain evidence="6">Liverpool</strain>
    </source>
</reference>
<dbReference type="GO" id="GO:0005786">
    <property type="term" value="C:signal recognition particle, endoplasmic reticulum targeting"/>
    <property type="evidence" value="ECO:0007669"/>
    <property type="project" value="UniProtKB-KW"/>
</dbReference>
<dbReference type="VEuPathDB" id="ToxoDB:NCLIV_013930"/>
<feature type="region of interest" description="Disordered" evidence="5">
    <location>
        <begin position="216"/>
        <end position="237"/>
    </location>
</feature>
<dbReference type="InterPro" id="IPR002778">
    <property type="entry name" value="Signal_recog_particle_SRP19"/>
</dbReference>
<name>F0VD84_NEOCL</name>
<dbReference type="GO" id="GO:0006617">
    <property type="term" value="P:SRP-dependent cotranslational protein targeting to membrane, signal sequence recognition"/>
    <property type="evidence" value="ECO:0007669"/>
    <property type="project" value="TreeGrafter"/>
</dbReference>
<dbReference type="RefSeq" id="XP_003881632.1">
    <property type="nucleotide sequence ID" value="XM_003881583.1"/>
</dbReference>
<evidence type="ECO:0000256" key="4">
    <source>
        <dbReference type="ARBA" id="ARBA00023274"/>
    </source>
</evidence>
<feature type="compositionally biased region" description="Gly residues" evidence="5">
    <location>
        <begin position="10"/>
        <end position="19"/>
    </location>
</feature>
<dbReference type="InterPro" id="IPR036521">
    <property type="entry name" value="SRP19-like_sf"/>
</dbReference>
<dbReference type="PANTHER" id="PTHR17453">
    <property type="entry name" value="SIGNAL RECOGNITION PARTICLE 19 KD PROTEIN"/>
    <property type="match status" value="1"/>
</dbReference>
<keyword evidence="4" id="KW-0687">Ribonucleoprotein</keyword>
<protein>
    <submittedName>
        <fullName evidence="6">Putative signal recognition particle 19 kDa protein</fullName>
    </submittedName>
    <submittedName>
        <fullName evidence="7">Signal recognition particle 19 kDa protein,putative</fullName>
    </submittedName>
</protein>
<proteinExistence type="predicted"/>
<accession>F0VD84</accession>
<gene>
    <name evidence="7" type="ORF">BN1204_013930</name>
    <name evidence="6" type="ORF">NCLIV_013930</name>
</gene>
<evidence type="ECO:0000313" key="8">
    <source>
        <dbReference type="Proteomes" id="UP000007494"/>
    </source>
</evidence>
<dbReference type="Pfam" id="PF01922">
    <property type="entry name" value="SRP19"/>
    <property type="match status" value="2"/>
</dbReference>
<keyword evidence="8" id="KW-1185">Reference proteome</keyword>
<dbReference type="Proteomes" id="UP000007494">
    <property type="component" value="Chromosome V"/>
</dbReference>
<reference evidence="8" key="3">
    <citation type="journal article" date="2012" name="PLoS Pathog.">
        <title>Comparative genomics of the apicomplexan parasites Toxoplasma gondii and Neospora caninum: Coccidia differing in host range and transmission strategy.</title>
        <authorList>
            <person name="Reid A.J."/>
            <person name="Vermont S.J."/>
            <person name="Cotton J.A."/>
            <person name="Harris D."/>
            <person name="Hill-Cawthorne G.A."/>
            <person name="Konen-Waisman S."/>
            <person name="Latham S.M."/>
            <person name="Mourier T."/>
            <person name="Norton R."/>
            <person name="Quail M.A."/>
            <person name="Sanders M."/>
            <person name="Shanmugam D."/>
            <person name="Sohal A."/>
            <person name="Wasmuth J.D."/>
            <person name="Brunk B."/>
            <person name="Grigg M.E."/>
            <person name="Howard J.C."/>
            <person name="Parkinson J."/>
            <person name="Roos D.S."/>
            <person name="Trees A.J."/>
            <person name="Berriman M."/>
            <person name="Pain A."/>
            <person name="Wastling J.M."/>
        </authorList>
    </citation>
    <scope>NUCLEOTIDE SEQUENCE [LARGE SCALE GENOMIC DNA]</scope>
    <source>
        <strain evidence="8">Liverpool</strain>
    </source>
</reference>
<dbReference type="InParanoid" id="F0VD84"/>
<dbReference type="GeneID" id="13443987"/>
<evidence type="ECO:0000313" key="6">
    <source>
        <dbReference type="EMBL" id="CBZ51599.1"/>
    </source>
</evidence>
<evidence type="ECO:0000313" key="7">
    <source>
        <dbReference type="EMBL" id="CEL65550.1"/>
    </source>
</evidence>
<dbReference type="SUPFAM" id="SSF69695">
    <property type="entry name" value="SRP19"/>
    <property type="match status" value="1"/>
</dbReference>
<dbReference type="Gene3D" id="3.30.56.30">
    <property type="entry name" value="Signal recognition particle, SRP19-like subunit"/>
    <property type="match status" value="2"/>
</dbReference>
<comment type="subcellular location">
    <subcellularLocation>
        <location evidence="1">Cytoplasm</location>
    </subcellularLocation>
</comment>
<dbReference type="eggNOG" id="KOG3198">
    <property type="taxonomic scope" value="Eukaryota"/>
</dbReference>
<evidence type="ECO:0000256" key="1">
    <source>
        <dbReference type="ARBA" id="ARBA00004496"/>
    </source>
</evidence>
<dbReference type="EMBL" id="LN714479">
    <property type="protein sequence ID" value="CEL65550.1"/>
    <property type="molecule type" value="Genomic_DNA"/>
</dbReference>
<sequence length="237" mass="25600">MRRQRNQRQQGGGMPGGFPGIPAGFPGMPAGFPGGLDAAAFGGMPGGLPEGLSPELLAQMFGCGPPTGLPSGSGSLGTSQHLDDAGMMQNDGVDRSRWQIVYPAYINKKRTTAMGRRVQLSIAVEDPKVDEMKKICDHLNIPAAIEYADSGFTGLAMLLFSVMVNAQLKKYPRDWLLSHGRLRFQLRDENDQLHNPEIPHKKALMCRMCELIPQLKSRSTPAGPGASSSSAKKKKKK</sequence>
<dbReference type="PANTHER" id="PTHR17453:SF0">
    <property type="entry name" value="SIGNAL RECOGNITION PARTICLE 19 KDA PROTEIN"/>
    <property type="match status" value="1"/>
</dbReference>
<organism evidence="6 8">
    <name type="scientific">Neospora caninum (strain Liverpool)</name>
    <dbReference type="NCBI Taxonomy" id="572307"/>
    <lineage>
        <taxon>Eukaryota</taxon>
        <taxon>Sar</taxon>
        <taxon>Alveolata</taxon>
        <taxon>Apicomplexa</taxon>
        <taxon>Conoidasida</taxon>
        <taxon>Coccidia</taxon>
        <taxon>Eucoccidiorida</taxon>
        <taxon>Eimeriorina</taxon>
        <taxon>Sarcocystidae</taxon>
        <taxon>Neospora</taxon>
    </lineage>
</organism>
<evidence type="ECO:0000256" key="5">
    <source>
        <dbReference type="SAM" id="MobiDB-lite"/>
    </source>
</evidence>
<dbReference type="GO" id="GO:0008312">
    <property type="term" value="F:7S RNA binding"/>
    <property type="evidence" value="ECO:0007669"/>
    <property type="project" value="InterPro"/>
</dbReference>
<evidence type="ECO:0000256" key="3">
    <source>
        <dbReference type="ARBA" id="ARBA00023135"/>
    </source>
</evidence>
<keyword evidence="3" id="KW-0733">Signal recognition particle</keyword>